<keyword evidence="2" id="KW-0812">Transmembrane</keyword>
<keyword evidence="2" id="KW-0472">Membrane</keyword>
<evidence type="ECO:0000313" key="3">
    <source>
        <dbReference type="EMBL" id="GAA3955662.1"/>
    </source>
</evidence>
<feature type="region of interest" description="Disordered" evidence="1">
    <location>
        <begin position="193"/>
        <end position="245"/>
    </location>
</feature>
<evidence type="ECO:0000313" key="4">
    <source>
        <dbReference type="Proteomes" id="UP001501337"/>
    </source>
</evidence>
<protein>
    <recommendedName>
        <fullName evidence="5">Tetratricopeptide repeat protein</fullName>
    </recommendedName>
</protein>
<name>A0ABP7NWP0_9GAMM</name>
<keyword evidence="2" id="KW-1133">Transmembrane helix</keyword>
<keyword evidence="4" id="KW-1185">Reference proteome</keyword>
<evidence type="ECO:0008006" key="5">
    <source>
        <dbReference type="Google" id="ProtNLM"/>
    </source>
</evidence>
<dbReference type="SUPFAM" id="SSF48452">
    <property type="entry name" value="TPR-like"/>
    <property type="match status" value="1"/>
</dbReference>
<evidence type="ECO:0000256" key="1">
    <source>
        <dbReference type="SAM" id="MobiDB-lite"/>
    </source>
</evidence>
<feature type="region of interest" description="Disordered" evidence="1">
    <location>
        <begin position="100"/>
        <end position="180"/>
    </location>
</feature>
<sequence length="402" mass="42073">MSLLNDVLRDLDKRNAGGSEGPPDGVPPGLFNGAGRQDRSGPGFGRGQLMRVVVWVLILLSLITALVVGWRSLDMGRQALDRIPVDQNLQAVPRDESLDGVVRSVPPLPANLTAPGSALTRSEASRPVPASQYPPPVTAALAGRSPGEPESGYTTEERTDRSGPASTAPEDPRQPTVTVVGETEVIVTDLAAESEAGAGPVSEPVVSETAAVASKPTAPEQPQARQQAKPPRSAPAASPAAPDMKAATLAARRLEEARALQAAGQTEAALALFDQLESSIASPARAPALFSFKAGLLQQQGHYDEAARLYATLLKMKTADAALIAHEARWWSGLAIALEQLRQAGRAHAAWLNALSAGGLPATMRSYAAARIEVLGKAGITPDYQTVLDVSAAENNSQQDQR</sequence>
<dbReference type="InterPro" id="IPR011990">
    <property type="entry name" value="TPR-like_helical_dom_sf"/>
</dbReference>
<accession>A0ABP7NWP0</accession>
<feature type="transmembrane region" description="Helical" evidence="2">
    <location>
        <begin position="52"/>
        <end position="73"/>
    </location>
</feature>
<proteinExistence type="predicted"/>
<gene>
    <name evidence="3" type="ORF">GCM10022278_12800</name>
</gene>
<dbReference type="Proteomes" id="UP001501337">
    <property type="component" value="Unassembled WGS sequence"/>
</dbReference>
<feature type="region of interest" description="Disordered" evidence="1">
    <location>
        <begin position="12"/>
        <end position="39"/>
    </location>
</feature>
<reference evidence="4" key="1">
    <citation type="journal article" date="2019" name="Int. J. Syst. Evol. Microbiol.">
        <title>The Global Catalogue of Microorganisms (GCM) 10K type strain sequencing project: providing services to taxonomists for standard genome sequencing and annotation.</title>
        <authorList>
            <consortium name="The Broad Institute Genomics Platform"/>
            <consortium name="The Broad Institute Genome Sequencing Center for Infectious Disease"/>
            <person name="Wu L."/>
            <person name="Ma J."/>
        </authorList>
    </citation>
    <scope>NUCLEOTIDE SEQUENCE [LARGE SCALE GENOMIC DNA]</scope>
    <source>
        <strain evidence="4">JCM 17555</strain>
    </source>
</reference>
<comment type="caution">
    <text evidence="3">The sequence shown here is derived from an EMBL/GenBank/DDBJ whole genome shotgun (WGS) entry which is preliminary data.</text>
</comment>
<dbReference type="Gene3D" id="1.25.40.10">
    <property type="entry name" value="Tetratricopeptide repeat domain"/>
    <property type="match status" value="1"/>
</dbReference>
<feature type="compositionally biased region" description="Low complexity" evidence="1">
    <location>
        <begin position="216"/>
        <end position="245"/>
    </location>
</feature>
<organism evidence="3 4">
    <name type="scientific">Allohahella marinimesophila</name>
    <dbReference type="NCBI Taxonomy" id="1054972"/>
    <lineage>
        <taxon>Bacteria</taxon>
        <taxon>Pseudomonadati</taxon>
        <taxon>Pseudomonadota</taxon>
        <taxon>Gammaproteobacteria</taxon>
        <taxon>Oceanospirillales</taxon>
        <taxon>Hahellaceae</taxon>
        <taxon>Allohahella</taxon>
    </lineage>
</organism>
<dbReference type="EMBL" id="BAABBO010000007">
    <property type="protein sequence ID" value="GAA3955662.1"/>
    <property type="molecule type" value="Genomic_DNA"/>
</dbReference>
<evidence type="ECO:0000256" key="2">
    <source>
        <dbReference type="SAM" id="Phobius"/>
    </source>
</evidence>
<dbReference type="RefSeq" id="WP_344804468.1">
    <property type="nucleotide sequence ID" value="NZ_BAABBO010000007.1"/>
</dbReference>